<keyword evidence="1" id="KW-0732">Signal</keyword>
<gene>
    <name evidence="2" type="ORF">B0H16DRAFT_1683756</name>
</gene>
<feature type="chain" id="PRO_5041933624" evidence="1">
    <location>
        <begin position="26"/>
        <end position="169"/>
    </location>
</feature>
<reference evidence="2" key="1">
    <citation type="submission" date="2023-03" db="EMBL/GenBank/DDBJ databases">
        <title>Massive genome expansion in bonnet fungi (Mycena s.s.) driven by repeated elements and novel gene families across ecological guilds.</title>
        <authorList>
            <consortium name="Lawrence Berkeley National Laboratory"/>
            <person name="Harder C.B."/>
            <person name="Miyauchi S."/>
            <person name="Viragh M."/>
            <person name="Kuo A."/>
            <person name="Thoen E."/>
            <person name="Andreopoulos B."/>
            <person name="Lu D."/>
            <person name="Skrede I."/>
            <person name="Drula E."/>
            <person name="Henrissat B."/>
            <person name="Morin E."/>
            <person name="Kohler A."/>
            <person name="Barry K."/>
            <person name="LaButti K."/>
            <person name="Morin E."/>
            <person name="Salamov A."/>
            <person name="Lipzen A."/>
            <person name="Mereny Z."/>
            <person name="Hegedus B."/>
            <person name="Baldrian P."/>
            <person name="Stursova M."/>
            <person name="Weitz H."/>
            <person name="Taylor A."/>
            <person name="Grigoriev I.V."/>
            <person name="Nagy L.G."/>
            <person name="Martin F."/>
            <person name="Kauserud H."/>
        </authorList>
    </citation>
    <scope>NUCLEOTIDE SEQUENCE</scope>
    <source>
        <strain evidence="2">CBHHK182m</strain>
    </source>
</reference>
<feature type="signal peptide" evidence="1">
    <location>
        <begin position="1"/>
        <end position="25"/>
    </location>
</feature>
<dbReference type="AlphaFoldDB" id="A0AAD7NVT6"/>
<evidence type="ECO:0000313" key="2">
    <source>
        <dbReference type="EMBL" id="KAJ7777011.1"/>
    </source>
</evidence>
<organism evidence="2 3">
    <name type="scientific">Mycena metata</name>
    <dbReference type="NCBI Taxonomy" id="1033252"/>
    <lineage>
        <taxon>Eukaryota</taxon>
        <taxon>Fungi</taxon>
        <taxon>Dikarya</taxon>
        <taxon>Basidiomycota</taxon>
        <taxon>Agaricomycotina</taxon>
        <taxon>Agaricomycetes</taxon>
        <taxon>Agaricomycetidae</taxon>
        <taxon>Agaricales</taxon>
        <taxon>Marasmiineae</taxon>
        <taxon>Mycenaceae</taxon>
        <taxon>Mycena</taxon>
    </lineage>
</organism>
<sequence>MLELAPARILACWRRWWCWRQLCQLKNILLMHYLTGTGHPHDSDQVIHALIGDNGSVADSILRATLFLSVLTGSTMLPVRPSWKIKCLITHDWSELYPTTDAAGREDFGPEIMVEFRSCFKTFTVTNNARLRRLLLSQRLEELPEGQDSHFGQFIHAGLLASRASYTAV</sequence>
<dbReference type="EMBL" id="JARKIB010000008">
    <property type="protein sequence ID" value="KAJ7777011.1"/>
    <property type="molecule type" value="Genomic_DNA"/>
</dbReference>
<evidence type="ECO:0000256" key="1">
    <source>
        <dbReference type="SAM" id="SignalP"/>
    </source>
</evidence>
<protein>
    <submittedName>
        <fullName evidence="2">Uncharacterized protein</fullName>
    </submittedName>
</protein>
<name>A0AAD7NVT6_9AGAR</name>
<accession>A0AAD7NVT6</accession>
<dbReference type="Proteomes" id="UP001215598">
    <property type="component" value="Unassembled WGS sequence"/>
</dbReference>
<proteinExistence type="predicted"/>
<comment type="caution">
    <text evidence="2">The sequence shown here is derived from an EMBL/GenBank/DDBJ whole genome shotgun (WGS) entry which is preliminary data.</text>
</comment>
<evidence type="ECO:0000313" key="3">
    <source>
        <dbReference type="Proteomes" id="UP001215598"/>
    </source>
</evidence>
<keyword evidence="3" id="KW-1185">Reference proteome</keyword>